<evidence type="ECO:0000259" key="7">
    <source>
        <dbReference type="Pfam" id="PF16998"/>
    </source>
</evidence>
<feature type="transmembrane region" description="Helical" evidence="5">
    <location>
        <begin position="51"/>
        <end position="69"/>
    </location>
</feature>
<dbReference type="EMBL" id="QQAX01000007">
    <property type="protein sequence ID" value="RDI45208.1"/>
    <property type="molecule type" value="Genomic_DNA"/>
</dbReference>
<evidence type="ECO:0000256" key="3">
    <source>
        <dbReference type="ARBA" id="ARBA00023136"/>
    </source>
</evidence>
<dbReference type="RefSeq" id="WP_114834071.1">
    <property type="nucleotide sequence ID" value="NZ_LR699114.1"/>
</dbReference>
<accession>A0A370GNA6</accession>
<dbReference type="InterPro" id="IPR032635">
    <property type="entry name" value="Anti_2"/>
</dbReference>
<evidence type="ECO:0000256" key="4">
    <source>
        <dbReference type="ARBA" id="ARBA00023139"/>
    </source>
</evidence>
<keyword evidence="5" id="KW-1133">Transmembrane helix</keyword>
<name>A0A370GNA6_9COXI</name>
<reference evidence="8 9" key="1">
    <citation type="submission" date="2018-07" db="EMBL/GenBank/DDBJ databases">
        <title>Genomic Encyclopedia of Type Strains, Phase IV (KMG-IV): sequencing the most valuable type-strain genomes for metagenomic binning, comparative biology and taxonomic classification.</title>
        <authorList>
            <person name="Goeker M."/>
        </authorList>
    </citation>
    <scope>NUCLEOTIDE SEQUENCE [LARGE SCALE GENOMIC DNA]</scope>
    <source>
        <strain evidence="8 9">DSM 16500</strain>
    </source>
</reference>
<feature type="domain" description="Surface antigen" evidence="7">
    <location>
        <begin position="90"/>
        <end position="151"/>
    </location>
</feature>
<dbReference type="PANTHER" id="PTHR35603:SF2">
    <property type="entry name" value="OUTER MEMBRANE LIPOPROTEIN"/>
    <property type="match status" value="1"/>
</dbReference>
<proteinExistence type="predicted"/>
<dbReference type="Proteomes" id="UP000254720">
    <property type="component" value="Unassembled WGS sequence"/>
</dbReference>
<evidence type="ECO:0000259" key="6">
    <source>
        <dbReference type="Pfam" id="PF05433"/>
    </source>
</evidence>
<keyword evidence="2" id="KW-0732">Signal</keyword>
<keyword evidence="9" id="KW-1185">Reference proteome</keyword>
<dbReference type="OrthoDB" id="6170015at2"/>
<dbReference type="InterPro" id="IPR051407">
    <property type="entry name" value="Bact_OM_lipoprot/Surf_antigen"/>
</dbReference>
<keyword evidence="4" id="KW-0564">Palmitate</keyword>
<evidence type="ECO:0000313" key="8">
    <source>
        <dbReference type="EMBL" id="RDI45208.1"/>
    </source>
</evidence>
<dbReference type="PANTHER" id="PTHR35603">
    <property type="match status" value="1"/>
</dbReference>
<organism evidence="8 9">
    <name type="scientific">Aquicella lusitana</name>
    <dbReference type="NCBI Taxonomy" id="254246"/>
    <lineage>
        <taxon>Bacteria</taxon>
        <taxon>Pseudomonadati</taxon>
        <taxon>Pseudomonadota</taxon>
        <taxon>Gammaproteobacteria</taxon>
        <taxon>Legionellales</taxon>
        <taxon>Coxiellaceae</taxon>
        <taxon>Aquicella</taxon>
    </lineage>
</organism>
<dbReference type="Pfam" id="PF16998">
    <property type="entry name" value="17kDa_Anti_2"/>
    <property type="match status" value="1"/>
</dbReference>
<comment type="subcellular location">
    <subcellularLocation>
        <location evidence="1">Membrane</location>
    </subcellularLocation>
</comment>
<comment type="caution">
    <text evidence="8">The sequence shown here is derived from an EMBL/GenBank/DDBJ whole genome shotgun (WGS) entry which is preliminary data.</text>
</comment>
<evidence type="ECO:0000256" key="1">
    <source>
        <dbReference type="ARBA" id="ARBA00004370"/>
    </source>
</evidence>
<evidence type="ECO:0000313" key="9">
    <source>
        <dbReference type="Proteomes" id="UP000254720"/>
    </source>
</evidence>
<evidence type="ECO:0000256" key="5">
    <source>
        <dbReference type="SAM" id="Phobius"/>
    </source>
</evidence>
<dbReference type="PROSITE" id="PS51257">
    <property type="entry name" value="PROKAR_LIPOPROTEIN"/>
    <property type="match status" value="1"/>
</dbReference>
<keyword evidence="3 5" id="KW-0472">Membrane</keyword>
<protein>
    <submittedName>
        <fullName evidence="8">Surface antigen</fullName>
    </submittedName>
</protein>
<dbReference type="InterPro" id="IPR008816">
    <property type="entry name" value="Gly_zipper_2TM_dom"/>
</dbReference>
<keyword evidence="4" id="KW-0449">Lipoprotein</keyword>
<sequence length="153" mass="15846">MKRILTALVVILCSVSLIGCESMTKQDMGVVTGGVAGGLLGSTVGQGSGRVLAIAAGTIAGALIGGAIGKNMDDTDKLKMNQALESNNVGQPAYWSNNNSGATYQVTPTKNVTVDGNPYCREYRTVANIGGKKQQMYGTACRQPDGSWQAVSN</sequence>
<gene>
    <name evidence="8" type="ORF">C8D86_10787</name>
</gene>
<keyword evidence="5" id="KW-0812">Transmembrane</keyword>
<dbReference type="AlphaFoldDB" id="A0A370GNA6"/>
<dbReference type="GO" id="GO:0016020">
    <property type="term" value="C:membrane"/>
    <property type="evidence" value="ECO:0007669"/>
    <property type="project" value="UniProtKB-SubCell"/>
</dbReference>
<dbReference type="Pfam" id="PF05433">
    <property type="entry name" value="Rick_17kDa_Anti"/>
    <property type="match status" value="1"/>
</dbReference>
<dbReference type="PIRSF" id="PIRSF002721">
    <property type="entry name" value="Surface_antigen_Rickettsia"/>
    <property type="match status" value="1"/>
</dbReference>
<dbReference type="InterPro" id="IPR016364">
    <property type="entry name" value="Surface_antigen_Rickettsia"/>
</dbReference>
<feature type="domain" description="Glycine zipper 2TM" evidence="6">
    <location>
        <begin position="28"/>
        <end position="69"/>
    </location>
</feature>
<evidence type="ECO:0000256" key="2">
    <source>
        <dbReference type="ARBA" id="ARBA00022729"/>
    </source>
</evidence>